<dbReference type="PANTHER" id="PTHR30489:SF0">
    <property type="entry name" value="LIPOPROTEIN-RELEASING SYSTEM TRANSMEMBRANE PROTEIN LOLE"/>
    <property type="match status" value="1"/>
</dbReference>
<keyword evidence="4 7" id="KW-0812">Transmembrane</keyword>
<feature type="transmembrane region" description="Helical" evidence="7">
    <location>
        <begin position="29"/>
        <end position="50"/>
    </location>
</feature>
<name>A0A1G9TJT5_9PROT</name>
<organism evidence="9 10">
    <name type="scientific">Maricaulis salignorans</name>
    <dbReference type="NCBI Taxonomy" id="144026"/>
    <lineage>
        <taxon>Bacteria</taxon>
        <taxon>Pseudomonadati</taxon>
        <taxon>Pseudomonadota</taxon>
        <taxon>Alphaproteobacteria</taxon>
        <taxon>Maricaulales</taxon>
        <taxon>Maricaulaceae</taxon>
        <taxon>Maricaulis</taxon>
    </lineage>
</organism>
<keyword evidence="3" id="KW-1003">Cell membrane</keyword>
<evidence type="ECO:0000256" key="4">
    <source>
        <dbReference type="ARBA" id="ARBA00022692"/>
    </source>
</evidence>
<dbReference type="EMBL" id="FNHG01000012">
    <property type="protein sequence ID" value="SDM47997.1"/>
    <property type="molecule type" value="Genomic_DNA"/>
</dbReference>
<dbReference type="AlphaFoldDB" id="A0A1G9TJT5"/>
<evidence type="ECO:0000313" key="9">
    <source>
        <dbReference type="EMBL" id="SDM47997.1"/>
    </source>
</evidence>
<keyword evidence="10" id="KW-1185">Reference proteome</keyword>
<dbReference type="STRING" id="144026.SAMN04488568_11232"/>
<protein>
    <submittedName>
        <fullName evidence="9">Putative ABC transport system permease protein</fullName>
    </submittedName>
</protein>
<dbReference type="InterPro" id="IPR003838">
    <property type="entry name" value="ABC3_permease_C"/>
</dbReference>
<keyword evidence="6 7" id="KW-0472">Membrane</keyword>
<accession>A0A1G9TJT5</accession>
<dbReference type="PANTHER" id="PTHR30489">
    <property type="entry name" value="LIPOPROTEIN-RELEASING SYSTEM TRANSMEMBRANE PROTEIN LOLE"/>
    <property type="match status" value="1"/>
</dbReference>
<proteinExistence type="inferred from homology"/>
<feature type="transmembrane region" description="Helical" evidence="7">
    <location>
        <begin position="279"/>
        <end position="301"/>
    </location>
</feature>
<dbReference type="GO" id="GO:0098797">
    <property type="term" value="C:plasma membrane protein complex"/>
    <property type="evidence" value="ECO:0007669"/>
    <property type="project" value="TreeGrafter"/>
</dbReference>
<sequence length="797" mass="85637">MVGGGGLLSWLSVLDRKLWRDLWGMKTQALAIAFVIAGGVSVQLLSTGMLNSLQETRRAYYERYLLADIWAPVVRAPQALLSDIRGLDGVQAAETRIRAGALFDMPGMSEPASGEILSLPDIGLPSVNQLYLTRGRTPEVDRSDEVVVLESFATAHELQIGDTVAATIHGRRARLVIVGIGLSPEHVYTIAPGEIVPDDRLFGVMWMGRQALARAVDQDGAFNEAVVRLSHGASQAAVIAELDLLFEPFGAPGAYGRDEQISDVFVSSEIDQLRTMGNVLPPIFLLVAAFLVNIVISRLIAVQRAGIGLLKAFGYRDDEVGWHYMKLVAVIGLAGLLIGGGLGIWLGREMAIMYTQYYRFPFLVFNADPRTYAIVIAVTAAAILGGAAMAVRRAASLNPADAMTQPPPPDYSKAAGMGITRWHRIDQQTRMILRQIIRWPVRAALTVAGVAASGALLIGTMFFIDSMSVMMDGFFNVSNRYDVSVSFVQPRSRAAYHSIERMPGVLAAEPFRAASARLRHGNLEERAALIGSPPDPQLSRMVDAQYRTVSPPPGGLVLSQDLAIKLDVEAGDMLEIHIAEGRRPVLHVAVSAVTTTLIGSGAQMRIGDLNALLGEGDVVSGAYLIVDPDQVDTLYNALKSVPLVAGTGLQALAAQNLDDLMQQNLGTAIWIYTGFAGLIALGVIYNSVRISFAERQRELASLRVLGFTVADVSYILLGEVAFLTLLALPVGAAAGTGMAWYLAQAMSSELFRLPFVISLSTFGLAGALLIGITIGSSLLVRHQIQRLDMVAVLKTGE</sequence>
<feature type="transmembrane region" description="Helical" evidence="7">
    <location>
        <begin position="755"/>
        <end position="780"/>
    </location>
</feature>
<evidence type="ECO:0000256" key="5">
    <source>
        <dbReference type="ARBA" id="ARBA00022989"/>
    </source>
</evidence>
<dbReference type="InterPro" id="IPR051447">
    <property type="entry name" value="Lipoprotein-release_system"/>
</dbReference>
<feature type="domain" description="ABC3 transporter permease C-terminal" evidence="8">
    <location>
        <begin position="672"/>
        <end position="781"/>
    </location>
</feature>
<feature type="transmembrane region" description="Helical" evidence="7">
    <location>
        <begin position="669"/>
        <end position="688"/>
    </location>
</feature>
<feature type="domain" description="ABC3 transporter permease C-terminal" evidence="8">
    <location>
        <begin position="283"/>
        <end position="399"/>
    </location>
</feature>
<feature type="transmembrane region" description="Helical" evidence="7">
    <location>
        <begin position="723"/>
        <end position="743"/>
    </location>
</feature>
<evidence type="ECO:0000256" key="7">
    <source>
        <dbReference type="SAM" id="Phobius"/>
    </source>
</evidence>
<dbReference type="Pfam" id="PF02687">
    <property type="entry name" value="FtsX"/>
    <property type="match status" value="2"/>
</dbReference>
<dbReference type="Proteomes" id="UP000199759">
    <property type="component" value="Unassembled WGS sequence"/>
</dbReference>
<feature type="transmembrane region" description="Helical" evidence="7">
    <location>
        <begin position="371"/>
        <end position="391"/>
    </location>
</feature>
<evidence type="ECO:0000256" key="2">
    <source>
        <dbReference type="ARBA" id="ARBA00005236"/>
    </source>
</evidence>
<dbReference type="GO" id="GO:0044874">
    <property type="term" value="P:lipoprotein localization to outer membrane"/>
    <property type="evidence" value="ECO:0007669"/>
    <property type="project" value="TreeGrafter"/>
</dbReference>
<comment type="similarity">
    <text evidence="2">Belongs to the ABC-4 integral membrane protein family. LolC/E subfamily.</text>
</comment>
<feature type="transmembrane region" description="Helical" evidence="7">
    <location>
        <begin position="439"/>
        <end position="464"/>
    </location>
</feature>
<evidence type="ECO:0000256" key="6">
    <source>
        <dbReference type="ARBA" id="ARBA00023136"/>
    </source>
</evidence>
<dbReference type="OrthoDB" id="5137249at2"/>
<evidence type="ECO:0000256" key="3">
    <source>
        <dbReference type="ARBA" id="ARBA00022475"/>
    </source>
</evidence>
<evidence type="ECO:0000256" key="1">
    <source>
        <dbReference type="ARBA" id="ARBA00004651"/>
    </source>
</evidence>
<comment type="subcellular location">
    <subcellularLocation>
        <location evidence="1">Cell membrane</location>
        <topology evidence="1">Multi-pass membrane protein</topology>
    </subcellularLocation>
</comment>
<gene>
    <name evidence="9" type="ORF">SAMN04488568_11232</name>
</gene>
<evidence type="ECO:0000313" key="10">
    <source>
        <dbReference type="Proteomes" id="UP000199759"/>
    </source>
</evidence>
<evidence type="ECO:0000259" key="8">
    <source>
        <dbReference type="Pfam" id="PF02687"/>
    </source>
</evidence>
<feature type="transmembrane region" description="Helical" evidence="7">
    <location>
        <begin position="322"/>
        <end position="346"/>
    </location>
</feature>
<reference evidence="9 10" key="1">
    <citation type="submission" date="2016-10" db="EMBL/GenBank/DDBJ databases">
        <authorList>
            <person name="de Groot N.N."/>
        </authorList>
    </citation>
    <scope>NUCLEOTIDE SEQUENCE [LARGE SCALE GENOMIC DNA]</scope>
    <source>
        <strain evidence="9 10">DSM 16077</strain>
    </source>
</reference>
<keyword evidence="5 7" id="KW-1133">Transmembrane helix</keyword>